<evidence type="ECO:0000256" key="2">
    <source>
        <dbReference type="ARBA" id="ARBA00005658"/>
    </source>
</evidence>
<dbReference type="InterPro" id="IPR000060">
    <property type="entry name" value="BCCT_transptr"/>
</dbReference>
<organism evidence="10 11">
    <name type="scientific">Ornithinimicrobium pratense</name>
    <dbReference type="NCBI Taxonomy" id="2593973"/>
    <lineage>
        <taxon>Bacteria</taxon>
        <taxon>Bacillati</taxon>
        <taxon>Actinomycetota</taxon>
        <taxon>Actinomycetes</taxon>
        <taxon>Micrococcales</taxon>
        <taxon>Ornithinimicrobiaceae</taxon>
        <taxon>Ornithinimicrobium</taxon>
    </lineage>
</organism>
<name>A0A5J6V5Q2_9MICO</name>
<dbReference type="OrthoDB" id="9775735at2"/>
<dbReference type="AlphaFoldDB" id="A0A5J6V5Q2"/>
<comment type="similarity">
    <text evidence="2">Belongs to the BCCT transporter (TC 2.A.15) family.</text>
</comment>
<proteinExistence type="inferred from homology"/>
<gene>
    <name evidence="10" type="ORF">FY030_06105</name>
</gene>
<evidence type="ECO:0000313" key="11">
    <source>
        <dbReference type="Proteomes" id="UP000326546"/>
    </source>
</evidence>
<keyword evidence="5 9" id="KW-0812">Transmembrane</keyword>
<protein>
    <submittedName>
        <fullName evidence="10">BCCT family transporter</fullName>
    </submittedName>
</protein>
<evidence type="ECO:0000256" key="9">
    <source>
        <dbReference type="SAM" id="Phobius"/>
    </source>
</evidence>
<dbReference type="PANTHER" id="PTHR30047">
    <property type="entry name" value="HIGH-AFFINITY CHOLINE TRANSPORT PROTEIN-RELATED"/>
    <property type="match status" value="1"/>
</dbReference>
<evidence type="ECO:0000313" key="10">
    <source>
        <dbReference type="EMBL" id="QFG68342.1"/>
    </source>
</evidence>
<evidence type="ECO:0000256" key="1">
    <source>
        <dbReference type="ARBA" id="ARBA00004651"/>
    </source>
</evidence>
<feature type="transmembrane region" description="Helical" evidence="9">
    <location>
        <begin position="426"/>
        <end position="448"/>
    </location>
</feature>
<feature type="transmembrane region" description="Helical" evidence="9">
    <location>
        <begin position="252"/>
        <end position="273"/>
    </location>
</feature>
<dbReference type="NCBIfam" id="TIGR00842">
    <property type="entry name" value="bcct"/>
    <property type="match status" value="1"/>
</dbReference>
<evidence type="ECO:0000256" key="6">
    <source>
        <dbReference type="ARBA" id="ARBA00022989"/>
    </source>
</evidence>
<feature type="transmembrane region" description="Helical" evidence="9">
    <location>
        <begin position="71"/>
        <end position="95"/>
    </location>
</feature>
<dbReference type="EMBL" id="CP044427">
    <property type="protein sequence ID" value="QFG68342.1"/>
    <property type="molecule type" value="Genomic_DNA"/>
</dbReference>
<feature type="transmembrane region" description="Helical" evidence="9">
    <location>
        <begin position="206"/>
        <end position="232"/>
    </location>
</feature>
<dbReference type="GO" id="GO:0005886">
    <property type="term" value="C:plasma membrane"/>
    <property type="evidence" value="ECO:0007669"/>
    <property type="project" value="UniProtKB-SubCell"/>
</dbReference>
<accession>A0A5J6V5Q2</accession>
<dbReference type="Proteomes" id="UP000326546">
    <property type="component" value="Chromosome"/>
</dbReference>
<feature type="transmembrane region" description="Helical" evidence="9">
    <location>
        <begin position="340"/>
        <end position="357"/>
    </location>
</feature>
<feature type="transmembrane region" description="Helical" evidence="9">
    <location>
        <begin position="285"/>
        <end position="305"/>
    </location>
</feature>
<evidence type="ECO:0000256" key="4">
    <source>
        <dbReference type="ARBA" id="ARBA00022475"/>
    </source>
</evidence>
<feature type="region of interest" description="Disordered" evidence="8">
    <location>
        <begin position="634"/>
        <end position="681"/>
    </location>
</feature>
<feature type="transmembrane region" description="Helical" evidence="9">
    <location>
        <begin position="369"/>
        <end position="387"/>
    </location>
</feature>
<feature type="region of interest" description="Disordered" evidence="8">
    <location>
        <begin position="542"/>
        <end position="590"/>
    </location>
</feature>
<dbReference type="PANTHER" id="PTHR30047:SF7">
    <property type="entry name" value="HIGH-AFFINITY CHOLINE TRANSPORT PROTEIN"/>
    <property type="match status" value="1"/>
</dbReference>
<evidence type="ECO:0000256" key="3">
    <source>
        <dbReference type="ARBA" id="ARBA00022448"/>
    </source>
</evidence>
<dbReference type="Pfam" id="PF02028">
    <property type="entry name" value="BCCT"/>
    <property type="match status" value="1"/>
</dbReference>
<keyword evidence="4" id="KW-1003">Cell membrane</keyword>
<keyword evidence="7 9" id="KW-0472">Membrane</keyword>
<feature type="transmembrane region" description="Helical" evidence="9">
    <location>
        <begin position="167"/>
        <end position="185"/>
    </location>
</feature>
<evidence type="ECO:0000256" key="8">
    <source>
        <dbReference type="SAM" id="MobiDB-lite"/>
    </source>
</evidence>
<feature type="transmembrane region" description="Helical" evidence="9">
    <location>
        <begin position="503"/>
        <end position="523"/>
    </location>
</feature>
<dbReference type="KEGG" id="serw:FY030_06105"/>
<reference evidence="10 11" key="1">
    <citation type="submission" date="2019-09" db="EMBL/GenBank/DDBJ databases">
        <title>Serinicoccus pratensis sp. nov., isolated from meadow soil.</title>
        <authorList>
            <person name="Zhang W."/>
        </authorList>
    </citation>
    <scope>NUCLEOTIDE SEQUENCE [LARGE SCALE GENOMIC DNA]</scope>
    <source>
        <strain evidence="10 11">W204</strain>
    </source>
</reference>
<feature type="transmembrane region" description="Helical" evidence="9">
    <location>
        <begin position="29"/>
        <end position="51"/>
    </location>
</feature>
<feature type="compositionally biased region" description="Acidic residues" evidence="8">
    <location>
        <begin position="649"/>
        <end position="668"/>
    </location>
</feature>
<keyword evidence="6 9" id="KW-1133">Transmembrane helix</keyword>
<keyword evidence="11" id="KW-1185">Reference proteome</keyword>
<feature type="transmembrane region" description="Helical" evidence="9">
    <location>
        <begin position="107"/>
        <end position="131"/>
    </location>
</feature>
<evidence type="ECO:0000256" key="7">
    <source>
        <dbReference type="ARBA" id="ARBA00023136"/>
    </source>
</evidence>
<dbReference type="GO" id="GO:0022857">
    <property type="term" value="F:transmembrane transporter activity"/>
    <property type="evidence" value="ECO:0007669"/>
    <property type="project" value="InterPro"/>
</dbReference>
<feature type="transmembrane region" description="Helical" evidence="9">
    <location>
        <begin position="475"/>
        <end position="497"/>
    </location>
</feature>
<sequence length="681" mass="73045">MAASNASDPPTPTTPLPRPTGWSAISRPVFFPASAVILGLLVLTIVLSWAAGDELDQATAQVNSVITDGVGWWYVIAVNIFLIFTIYCAVSRIGLIRLGRDDEEPEFGVLSWFLMLFSAGMGIGLVFFSVAEPLSHYVIPPEAFGDEPESLQAAQDSVGLMMLQWGLHPWGIYAVVGLGLAYMSFRRGRPLAIRWLLEPLLGRQRVEGWIGHTIDTIAIVGTLFGVATSFGFGVSQIIGGLEFLGWAQSSPWLIIGLIAGITAIAVWSVVSGVHKGLKWLSNFNMTITALLAVVVFILGPTVFLLKAFPQNVGNYLGQLPTAMWQTGPFTTDGWEAAWPIFYWGWWTSWAPFVGMFIARISRGRTIREFVLGVILAPTMTSLIWFTIFGDSAILFQREQGGLAIEDPTTGEMTVDSTTTLFAFFEYLPGGMATVLSVVAMVVIVFFFVTSSDSGSLVIDMLASGGSTQTPTLTRVYWTILEGAVAAALLVVGGSVALTALQTLSISTALPFSLILALACLSLLRAFRHEVATMPHYIEVLSQPPRGGAAEQPRPSTGWRPGRQLGGVSATLAGMRPPAPPPGQRPGQDSTSILHYRHLGTAPRVDAETGQVDVQVVQDPLAGEVFETAEFAASQEFLDQGGTPPATEPPEPEAVAEDGPEGGDDDADTTDGQASRREPDVD</sequence>
<comment type="subcellular location">
    <subcellularLocation>
        <location evidence="1">Cell membrane</location>
        <topology evidence="1">Multi-pass membrane protein</topology>
    </subcellularLocation>
</comment>
<dbReference type="RefSeq" id="WP_158060730.1">
    <property type="nucleotide sequence ID" value="NZ_CP044427.1"/>
</dbReference>
<keyword evidence="3" id="KW-0813">Transport</keyword>
<evidence type="ECO:0000256" key="5">
    <source>
        <dbReference type="ARBA" id="ARBA00022692"/>
    </source>
</evidence>